<keyword evidence="13" id="KW-1185">Reference proteome</keyword>
<evidence type="ECO:0000256" key="6">
    <source>
        <dbReference type="ARBA" id="ARBA00022777"/>
    </source>
</evidence>
<accession>A0A0R2FZC8</accession>
<dbReference type="FunFam" id="1.10.287.130:FF:000001">
    <property type="entry name" value="Two-component sensor histidine kinase"/>
    <property type="match status" value="1"/>
</dbReference>
<keyword evidence="5" id="KW-0808">Transferase</keyword>
<evidence type="ECO:0000256" key="3">
    <source>
        <dbReference type="ARBA" id="ARBA00012438"/>
    </source>
</evidence>
<dbReference type="Pfam" id="PF02518">
    <property type="entry name" value="HATPase_c"/>
    <property type="match status" value="1"/>
</dbReference>
<dbReference type="EMBL" id="JQAZ01000006">
    <property type="protein sequence ID" value="KRN30586.1"/>
    <property type="molecule type" value="Genomic_DNA"/>
</dbReference>
<dbReference type="PATRIC" id="fig|81857.3.peg.1800"/>
<dbReference type="SUPFAM" id="SSF55874">
    <property type="entry name" value="ATPase domain of HSP90 chaperone/DNA topoisomerase II/histidine kinase"/>
    <property type="match status" value="1"/>
</dbReference>
<dbReference type="Gene3D" id="3.30.565.10">
    <property type="entry name" value="Histidine kinase-like ATPase, C-terminal domain"/>
    <property type="match status" value="1"/>
</dbReference>
<dbReference type="SUPFAM" id="SSF47384">
    <property type="entry name" value="Homodimeric domain of signal transducing histidine kinase"/>
    <property type="match status" value="1"/>
</dbReference>
<dbReference type="GO" id="GO:0005886">
    <property type="term" value="C:plasma membrane"/>
    <property type="evidence" value="ECO:0007669"/>
    <property type="project" value="TreeGrafter"/>
</dbReference>
<dbReference type="CDD" id="cd00082">
    <property type="entry name" value="HisKA"/>
    <property type="match status" value="1"/>
</dbReference>
<dbReference type="AlphaFoldDB" id="A0A0R2FZC8"/>
<dbReference type="GO" id="GO:0000155">
    <property type="term" value="F:phosphorelay sensor kinase activity"/>
    <property type="evidence" value="ECO:0007669"/>
    <property type="project" value="InterPro"/>
</dbReference>
<evidence type="ECO:0000313" key="12">
    <source>
        <dbReference type="EMBL" id="KRN30586.1"/>
    </source>
</evidence>
<dbReference type="InterPro" id="IPR036097">
    <property type="entry name" value="HisK_dim/P_sf"/>
</dbReference>
<dbReference type="Proteomes" id="UP000051751">
    <property type="component" value="Unassembled WGS sequence"/>
</dbReference>
<comment type="subcellular location">
    <subcellularLocation>
        <location evidence="2">Membrane</location>
    </subcellularLocation>
</comment>
<keyword evidence="9" id="KW-0812">Transmembrane</keyword>
<evidence type="ECO:0000256" key="5">
    <source>
        <dbReference type="ARBA" id="ARBA00022679"/>
    </source>
</evidence>
<comment type="catalytic activity">
    <reaction evidence="1">
        <text>ATP + protein L-histidine = ADP + protein N-phospho-L-histidine.</text>
        <dbReference type="EC" id="2.7.13.3"/>
    </reaction>
</comment>
<dbReference type="InterPro" id="IPR036890">
    <property type="entry name" value="HATPase_C_sf"/>
</dbReference>
<evidence type="ECO:0000259" key="10">
    <source>
        <dbReference type="PROSITE" id="PS50109"/>
    </source>
</evidence>
<dbReference type="SMART" id="SM00387">
    <property type="entry name" value="HATPase_c"/>
    <property type="match status" value="1"/>
</dbReference>
<dbReference type="InterPro" id="IPR050351">
    <property type="entry name" value="BphY/WalK/GraS-like"/>
</dbReference>
<evidence type="ECO:0000256" key="9">
    <source>
        <dbReference type="SAM" id="Phobius"/>
    </source>
</evidence>
<feature type="transmembrane region" description="Helical" evidence="9">
    <location>
        <begin position="12"/>
        <end position="36"/>
    </location>
</feature>
<dbReference type="OrthoDB" id="9813151at2"/>
<evidence type="ECO:0000256" key="8">
    <source>
        <dbReference type="ARBA" id="ARBA00023136"/>
    </source>
</evidence>
<dbReference type="PRINTS" id="PR00344">
    <property type="entry name" value="BCTRLSENSOR"/>
</dbReference>
<evidence type="ECO:0000256" key="4">
    <source>
        <dbReference type="ARBA" id="ARBA00022553"/>
    </source>
</evidence>
<keyword evidence="9" id="KW-1133">Transmembrane helix</keyword>
<dbReference type="InterPro" id="IPR004358">
    <property type="entry name" value="Sig_transdc_His_kin-like_C"/>
</dbReference>
<evidence type="ECO:0000256" key="1">
    <source>
        <dbReference type="ARBA" id="ARBA00000085"/>
    </source>
</evidence>
<evidence type="ECO:0000256" key="2">
    <source>
        <dbReference type="ARBA" id="ARBA00004370"/>
    </source>
</evidence>
<sequence>MDQAHNRKLQWQFFWIEFVTFAILFVILGLLIFHFFQDGLFKDVDHNLKMQQEILVNPKKRTPPKKKRTPSKQNARQIMNQPFQAQMIIYGANGRILNKGTLGNRYSVLKKLHIPMSELNELTMHTVGNDKFRTLYIKVPQKSGDPQAAGHYVLLIENLNVQMAAITQFKQIMIVVLVLFWLLSIGISYLFSLYFIRPIMKASQKQQDFVADAAHELKTPLTIIQNKLETLLTKPHDQIIDQSEAIAQTLNESERLYQLTQDLLTLARSDAHTVELQPQSIELPQFLKGVCEPYREMAVGQQKKFRLQTNNLQTVTVDPKLLQQLLVILLDNSLKYTQAGEKIRVRTEAPQGPHWLLIVENTGRSISKEDQKHLFERFYRVDQARNENTGGTGLGLSIAKWIMEQHHGRITVKNVEPHGVSFQLIFPKKLK</sequence>
<dbReference type="Gene3D" id="1.10.287.130">
    <property type="match status" value="1"/>
</dbReference>
<organism evidence="12 13">
    <name type="scientific">Lactobacillus selangorensis</name>
    <dbReference type="NCBI Taxonomy" id="81857"/>
    <lineage>
        <taxon>Bacteria</taxon>
        <taxon>Bacillati</taxon>
        <taxon>Bacillota</taxon>
        <taxon>Bacilli</taxon>
        <taxon>Lactobacillales</taxon>
        <taxon>Lactobacillaceae</taxon>
        <taxon>Lactobacillus</taxon>
    </lineage>
</organism>
<keyword evidence="7" id="KW-0902">Two-component regulatory system</keyword>
<keyword evidence="6 12" id="KW-0418">Kinase</keyword>
<dbReference type="InterPro" id="IPR003661">
    <property type="entry name" value="HisK_dim/P_dom"/>
</dbReference>
<name>A0A0R2FZC8_9LACO</name>
<dbReference type="Pfam" id="PF00512">
    <property type="entry name" value="HisKA"/>
    <property type="match status" value="1"/>
</dbReference>
<dbReference type="RefSeq" id="WP_057770522.1">
    <property type="nucleotide sequence ID" value="NZ_JQAT01000005.1"/>
</dbReference>
<evidence type="ECO:0000313" key="13">
    <source>
        <dbReference type="Proteomes" id="UP000051645"/>
    </source>
</evidence>
<dbReference type="InterPro" id="IPR003594">
    <property type="entry name" value="HATPase_dom"/>
</dbReference>
<evidence type="ECO:0000256" key="7">
    <source>
        <dbReference type="ARBA" id="ARBA00023012"/>
    </source>
</evidence>
<dbReference type="STRING" id="81857.IV38_GL001783"/>
<evidence type="ECO:0000313" key="14">
    <source>
        <dbReference type="Proteomes" id="UP000051751"/>
    </source>
</evidence>
<comment type="caution">
    <text evidence="12">The sequence shown here is derived from an EMBL/GenBank/DDBJ whole genome shotgun (WGS) entry which is preliminary data.</text>
</comment>
<gene>
    <name evidence="11" type="ORF">IV38_GL001783</name>
    <name evidence="12" type="ORF">IV40_GL001773</name>
</gene>
<dbReference type="SMART" id="SM00388">
    <property type="entry name" value="HisKA"/>
    <property type="match status" value="1"/>
</dbReference>
<keyword evidence="4" id="KW-0597">Phosphoprotein</keyword>
<feature type="domain" description="Histidine kinase" evidence="10">
    <location>
        <begin position="212"/>
        <end position="430"/>
    </location>
</feature>
<keyword evidence="8 9" id="KW-0472">Membrane</keyword>
<dbReference type="PANTHER" id="PTHR45453">
    <property type="entry name" value="PHOSPHATE REGULON SENSOR PROTEIN PHOR"/>
    <property type="match status" value="1"/>
</dbReference>
<dbReference type="GO" id="GO:0004721">
    <property type="term" value="F:phosphoprotein phosphatase activity"/>
    <property type="evidence" value="ECO:0007669"/>
    <property type="project" value="TreeGrafter"/>
</dbReference>
<dbReference type="PANTHER" id="PTHR45453:SF1">
    <property type="entry name" value="PHOSPHATE REGULON SENSOR PROTEIN PHOR"/>
    <property type="match status" value="1"/>
</dbReference>
<dbReference type="CDD" id="cd00075">
    <property type="entry name" value="HATPase"/>
    <property type="match status" value="1"/>
</dbReference>
<proteinExistence type="predicted"/>
<feature type="transmembrane region" description="Helical" evidence="9">
    <location>
        <begin position="172"/>
        <end position="196"/>
    </location>
</feature>
<dbReference type="PROSITE" id="PS50109">
    <property type="entry name" value="HIS_KIN"/>
    <property type="match status" value="1"/>
</dbReference>
<dbReference type="Proteomes" id="UP000051645">
    <property type="component" value="Unassembled WGS sequence"/>
</dbReference>
<dbReference type="FunFam" id="3.30.565.10:FF:000006">
    <property type="entry name" value="Sensor histidine kinase WalK"/>
    <property type="match status" value="1"/>
</dbReference>
<evidence type="ECO:0000313" key="11">
    <source>
        <dbReference type="EMBL" id="KRN27943.1"/>
    </source>
</evidence>
<reference evidence="13 14" key="1">
    <citation type="journal article" date="2015" name="Genome Announc.">
        <title>Expanding the biotechnology potential of lactobacilli through comparative genomics of 213 strains and associated genera.</title>
        <authorList>
            <person name="Sun Z."/>
            <person name="Harris H.M."/>
            <person name="McCann A."/>
            <person name="Guo C."/>
            <person name="Argimon S."/>
            <person name="Zhang W."/>
            <person name="Yang X."/>
            <person name="Jeffery I.B."/>
            <person name="Cooney J.C."/>
            <person name="Kagawa T.F."/>
            <person name="Liu W."/>
            <person name="Song Y."/>
            <person name="Salvetti E."/>
            <person name="Wrobel A."/>
            <person name="Rasinkangas P."/>
            <person name="Parkhill J."/>
            <person name="Rea M.C."/>
            <person name="O'Sullivan O."/>
            <person name="Ritari J."/>
            <person name="Douillard F.P."/>
            <person name="Paul Ross R."/>
            <person name="Yang R."/>
            <person name="Briner A.E."/>
            <person name="Felis G.E."/>
            <person name="de Vos W.M."/>
            <person name="Barrangou R."/>
            <person name="Klaenhammer T.R."/>
            <person name="Caufield P.W."/>
            <person name="Cui Y."/>
            <person name="Zhang H."/>
            <person name="O'Toole P.W."/>
        </authorList>
    </citation>
    <scope>NUCLEOTIDE SEQUENCE [LARGE SCALE GENOMIC DNA]</scope>
    <source>
        <strain evidence="11 14">ATCC BAA-66</strain>
        <strain evidence="12 13">DSM 13344</strain>
    </source>
</reference>
<dbReference type="EC" id="2.7.13.3" evidence="3"/>
<dbReference type="EMBL" id="JQAT01000005">
    <property type="protein sequence ID" value="KRN27943.1"/>
    <property type="molecule type" value="Genomic_DNA"/>
</dbReference>
<dbReference type="GO" id="GO:0016036">
    <property type="term" value="P:cellular response to phosphate starvation"/>
    <property type="evidence" value="ECO:0007669"/>
    <property type="project" value="TreeGrafter"/>
</dbReference>
<dbReference type="InterPro" id="IPR005467">
    <property type="entry name" value="His_kinase_dom"/>
</dbReference>
<protein>
    <recommendedName>
        <fullName evidence="3">histidine kinase</fullName>
        <ecNumber evidence="3">2.7.13.3</ecNumber>
    </recommendedName>
</protein>